<dbReference type="InterPro" id="IPR049712">
    <property type="entry name" value="Poly_export"/>
</dbReference>
<proteinExistence type="predicted"/>
<feature type="chain" id="PRO_5044491085" evidence="2">
    <location>
        <begin position="28"/>
        <end position="403"/>
    </location>
</feature>
<name>A0AB74U981_9GAMM</name>
<feature type="signal peptide" evidence="2">
    <location>
        <begin position="1"/>
        <end position="27"/>
    </location>
</feature>
<dbReference type="EMBL" id="CP159578">
    <property type="protein sequence ID" value="XCJ79093.1"/>
    <property type="molecule type" value="Genomic_DNA"/>
</dbReference>
<organism evidence="4">
    <name type="scientific">Salinicola endophyticus</name>
    <dbReference type="NCBI Taxonomy" id="1949083"/>
    <lineage>
        <taxon>Bacteria</taxon>
        <taxon>Pseudomonadati</taxon>
        <taxon>Pseudomonadota</taxon>
        <taxon>Gammaproteobacteria</taxon>
        <taxon>Oceanospirillales</taxon>
        <taxon>Halomonadaceae</taxon>
        <taxon>Salinicola</taxon>
    </lineage>
</organism>
<evidence type="ECO:0000256" key="2">
    <source>
        <dbReference type="SAM" id="SignalP"/>
    </source>
</evidence>
<protein>
    <submittedName>
        <fullName evidence="4">Polysaccharide biosynthesis/export family protein</fullName>
    </submittedName>
</protein>
<dbReference type="InterPro" id="IPR003715">
    <property type="entry name" value="Poly_export_N"/>
</dbReference>
<accession>A0AB74U981</accession>
<dbReference type="PROSITE" id="PS51257">
    <property type="entry name" value="PROKAR_LIPOPROTEIN"/>
    <property type="match status" value="1"/>
</dbReference>
<dbReference type="PANTHER" id="PTHR33619:SF3">
    <property type="entry name" value="POLYSACCHARIDE EXPORT PROTEIN GFCE-RELATED"/>
    <property type="match status" value="1"/>
</dbReference>
<reference evidence="4" key="1">
    <citation type="submission" date="2024-06" db="EMBL/GenBank/DDBJ databases">
        <title>Complete genome of Salinicola endophyticus HNIBRBA4755.</title>
        <authorList>
            <person name="Shin S.Y."/>
            <person name="Kang H."/>
            <person name="Song J."/>
        </authorList>
    </citation>
    <scope>NUCLEOTIDE SEQUENCE</scope>
    <source>
        <strain evidence="4">HNIBRBA4755</strain>
    </source>
</reference>
<evidence type="ECO:0000256" key="1">
    <source>
        <dbReference type="ARBA" id="ARBA00022729"/>
    </source>
</evidence>
<evidence type="ECO:0000259" key="3">
    <source>
        <dbReference type="Pfam" id="PF02563"/>
    </source>
</evidence>
<keyword evidence="1 2" id="KW-0732">Signal</keyword>
<dbReference type="Pfam" id="PF02563">
    <property type="entry name" value="Poly_export"/>
    <property type="match status" value="1"/>
</dbReference>
<dbReference type="PANTHER" id="PTHR33619">
    <property type="entry name" value="POLYSACCHARIDE EXPORT PROTEIN GFCE-RELATED"/>
    <property type="match status" value="1"/>
</dbReference>
<gene>
    <name evidence="4" type="ORF">ABV408_16845</name>
</gene>
<evidence type="ECO:0000313" key="4">
    <source>
        <dbReference type="EMBL" id="XCJ79093.1"/>
    </source>
</evidence>
<feature type="domain" description="Polysaccharide export protein N-terminal" evidence="3">
    <location>
        <begin position="77"/>
        <end position="146"/>
    </location>
</feature>
<dbReference type="RefSeq" id="WP_353980048.1">
    <property type="nucleotide sequence ID" value="NZ_CP159578.1"/>
</dbReference>
<dbReference type="GO" id="GO:0015159">
    <property type="term" value="F:polysaccharide transmembrane transporter activity"/>
    <property type="evidence" value="ECO:0007669"/>
    <property type="project" value="InterPro"/>
</dbReference>
<dbReference type="Gene3D" id="3.10.560.10">
    <property type="entry name" value="Outer membrane lipoprotein wza domain like"/>
    <property type="match status" value="1"/>
</dbReference>
<dbReference type="AlphaFoldDB" id="A0AB74U981"/>
<sequence>MHKAHYRTRTMAWIVTAAMTLSGCQSAPTPENRDGALWMPQQWEADAYQRQCTPAMSPPPPAGKTYVPAAQMRAEPASLAPGDRLRVDVLGDPGDLSKLYVIDELGRLALPGLPVIDTTGRSVAEVEARLSDRLVEAQLVRRLPRVAAVSLVERAGISISVRGAVFNAGTVRIGERPAESRVGQRDGPVAGDANLGRNLSMAIMAAAGARPDANLGDVRVIRGDQWTTVDLAGLVEGSGADDLRLAPGDRVEVPSTHCFDAALVRPTPVTPPGVRVFMSNLSRPAASNATSAIGKESTSLPYGTRLLQGLVSANCVGGSAMNAHRHAVLISTNPFDDTTVVIDRDVEDMLERPDRDRINPYLMPGDALACYDSRWMNVRDAVSMVGEALGPAATVILIHDASP</sequence>